<keyword evidence="1" id="KW-0812">Transmembrane</keyword>
<proteinExistence type="predicted"/>
<keyword evidence="1" id="KW-0472">Membrane</keyword>
<evidence type="ECO:0008006" key="6">
    <source>
        <dbReference type="Google" id="ProtNLM"/>
    </source>
</evidence>
<evidence type="ECO:0000259" key="3">
    <source>
        <dbReference type="Pfam" id="PF04471"/>
    </source>
</evidence>
<dbReference type="RefSeq" id="WP_183276354.1">
    <property type="nucleotide sequence ID" value="NZ_BLZR01000001.1"/>
</dbReference>
<dbReference type="InterPro" id="IPR013498">
    <property type="entry name" value="Topo_IA_Znf"/>
</dbReference>
<dbReference type="InterPro" id="IPR011856">
    <property type="entry name" value="tRNA_endonuc-like_dom_sf"/>
</dbReference>
<dbReference type="GO" id="GO:0003916">
    <property type="term" value="F:DNA topoisomerase activity"/>
    <property type="evidence" value="ECO:0007669"/>
    <property type="project" value="InterPro"/>
</dbReference>
<dbReference type="GO" id="GO:0003677">
    <property type="term" value="F:DNA binding"/>
    <property type="evidence" value="ECO:0007669"/>
    <property type="project" value="InterPro"/>
</dbReference>
<name>A0A6V8SC39_9CLOT</name>
<dbReference type="InterPro" id="IPR011335">
    <property type="entry name" value="Restrct_endonuc-II-like"/>
</dbReference>
<dbReference type="Pfam" id="PF01396">
    <property type="entry name" value="Zn_ribbon_Top1"/>
    <property type="match status" value="1"/>
</dbReference>
<accession>A0A6V8SC39</accession>
<dbReference type="SUPFAM" id="SSF57783">
    <property type="entry name" value="Zinc beta-ribbon"/>
    <property type="match status" value="1"/>
</dbReference>
<evidence type="ECO:0000313" key="5">
    <source>
        <dbReference type="Proteomes" id="UP000580568"/>
    </source>
</evidence>
<dbReference type="Gene3D" id="3.30.65.10">
    <property type="entry name" value="Bacterial Topoisomerase I, domain 1"/>
    <property type="match status" value="1"/>
</dbReference>
<dbReference type="PANTHER" id="PTHR30015">
    <property type="entry name" value="MRR RESTRICTION SYSTEM PROTEIN"/>
    <property type="match status" value="1"/>
</dbReference>
<evidence type="ECO:0000259" key="2">
    <source>
        <dbReference type="Pfam" id="PF01396"/>
    </source>
</evidence>
<dbReference type="GO" id="GO:0015666">
    <property type="term" value="F:restriction endodeoxyribonuclease activity"/>
    <property type="evidence" value="ECO:0007669"/>
    <property type="project" value="TreeGrafter"/>
</dbReference>
<dbReference type="Gene3D" id="3.40.1350.10">
    <property type="match status" value="1"/>
</dbReference>
<dbReference type="GO" id="GO:0005694">
    <property type="term" value="C:chromosome"/>
    <property type="evidence" value="ECO:0007669"/>
    <property type="project" value="InterPro"/>
</dbReference>
<organism evidence="4 5">
    <name type="scientific">Clostridium fungisolvens</name>
    <dbReference type="NCBI Taxonomy" id="1604897"/>
    <lineage>
        <taxon>Bacteria</taxon>
        <taxon>Bacillati</taxon>
        <taxon>Bacillota</taxon>
        <taxon>Clostridia</taxon>
        <taxon>Eubacteriales</taxon>
        <taxon>Clostridiaceae</taxon>
        <taxon>Clostridium</taxon>
    </lineage>
</organism>
<reference evidence="4 5" key="1">
    <citation type="submission" date="2020-07" db="EMBL/GenBank/DDBJ databases">
        <title>A new beta-1,3-glucan-decomposing anaerobic bacterium isolated from anoxic soil subjected to biological soil disinfestation.</title>
        <authorList>
            <person name="Ueki A."/>
            <person name="Tonouchi A."/>
        </authorList>
    </citation>
    <scope>NUCLEOTIDE SEQUENCE [LARGE SCALE GENOMIC DNA]</scope>
    <source>
        <strain evidence="4 5">TW1</strain>
    </source>
</reference>
<dbReference type="Pfam" id="PF04471">
    <property type="entry name" value="Mrr_cat"/>
    <property type="match status" value="1"/>
</dbReference>
<dbReference type="AlphaFoldDB" id="A0A6V8SC39"/>
<comment type="caution">
    <text evidence="4">The sequence shown here is derived from an EMBL/GenBank/DDBJ whole genome shotgun (WGS) entry which is preliminary data.</text>
</comment>
<feature type="domain" description="DNA topoisomerase type IA zn finger" evidence="2">
    <location>
        <begin position="190"/>
        <end position="225"/>
    </location>
</feature>
<keyword evidence="1" id="KW-1133">Transmembrane helix</keyword>
<evidence type="ECO:0000256" key="1">
    <source>
        <dbReference type="SAM" id="Phobius"/>
    </source>
</evidence>
<dbReference type="GO" id="GO:0006265">
    <property type="term" value="P:DNA topological change"/>
    <property type="evidence" value="ECO:0007669"/>
    <property type="project" value="InterPro"/>
</dbReference>
<dbReference type="PANTHER" id="PTHR30015:SF6">
    <property type="entry name" value="SLL1429 PROTEIN"/>
    <property type="match status" value="1"/>
</dbReference>
<evidence type="ECO:0000313" key="4">
    <source>
        <dbReference type="EMBL" id="GFP74814.1"/>
    </source>
</evidence>
<dbReference type="EMBL" id="BLZR01000001">
    <property type="protein sequence ID" value="GFP74814.1"/>
    <property type="molecule type" value="Genomic_DNA"/>
</dbReference>
<protein>
    <recommendedName>
        <fullName evidence="6">Restriction endonuclease</fullName>
    </recommendedName>
</protein>
<dbReference type="InterPro" id="IPR052906">
    <property type="entry name" value="Type_IV_Methyl-Rstrct_Enzyme"/>
</dbReference>
<feature type="domain" description="Restriction endonuclease type IV Mrr" evidence="3">
    <location>
        <begin position="69"/>
        <end position="176"/>
    </location>
</feature>
<feature type="transmembrane region" description="Helical" evidence="1">
    <location>
        <begin position="12"/>
        <end position="29"/>
    </location>
</feature>
<dbReference type="Proteomes" id="UP000580568">
    <property type="component" value="Unassembled WGS sequence"/>
</dbReference>
<dbReference type="SUPFAM" id="SSF52980">
    <property type="entry name" value="Restriction endonuclease-like"/>
    <property type="match status" value="1"/>
</dbReference>
<dbReference type="GO" id="GO:0009307">
    <property type="term" value="P:DNA restriction-modification system"/>
    <property type="evidence" value="ECO:0007669"/>
    <property type="project" value="InterPro"/>
</dbReference>
<keyword evidence="5" id="KW-1185">Reference proteome</keyword>
<dbReference type="InterPro" id="IPR007560">
    <property type="entry name" value="Restrct_endonuc_IV_Mrr"/>
</dbReference>
<feature type="transmembrane region" description="Helical" evidence="1">
    <location>
        <begin position="35"/>
        <end position="53"/>
    </location>
</feature>
<gene>
    <name evidence="4" type="ORF">bsdtw1_00876</name>
</gene>
<sequence>MKYRNTKDDRLRRLFVILYIIQIALLRIFTDRSIFFIGIVLGTIALIIIYFMVKKYTVKKMMKYKMNNIDKLSGEDFEEFLALKFKKLGYKVKLTPTTADYGADLVIKKDKSKIVVQAKRWNSKVGVEAVQQVVASMKYYNADRSMVITNSYFTENAKILAKYNEVELYDRGKLYNIVEAQNNNTIFNEKICPKCGANLVLRNGRFGHFYGCEGYPRCSFTMSIEGSYNYHDAK</sequence>